<dbReference type="RefSeq" id="XP_006811929.1">
    <property type="nucleotide sequence ID" value="XM_006811866.1"/>
</dbReference>
<keyword evidence="2 6" id="KW-0812">Transmembrane</keyword>
<feature type="compositionally biased region" description="Basic residues" evidence="5">
    <location>
        <begin position="1"/>
        <end position="12"/>
    </location>
</feature>
<evidence type="ECO:0000256" key="4">
    <source>
        <dbReference type="ARBA" id="ARBA00023136"/>
    </source>
</evidence>
<sequence length="410" mass="45186">MAESKHHQRTRPLSKEEEQQSVKDDTSEDAVVMKRQIGLFSSITIVVGSIIGSGIFISPKGVLEYSGSVGGALIVWSLCGVIATLGGMCYAELGSSIKKGGGEYTYLNEAFGEFLAFFMLWVNFVIVSPGNTAIIAQTFATYAIVPFYGDCDPPPWAITLLAEACIVLVFTYNSYSVHAGTAIQSIFTVAKVGGLMIIIFGGIVFLFMGSRFQTWGDLALGPLAWLMPVTVAMSTFGSVNSGALSNSRYVFVGARDRLLPTLLSMIHIRNLTPLPALIAMMLITCTLCLYQDTSSLITFTGFSYWLFVGIVTTGLVWLRYKRPHMERPFKVPIVIPILFALICYTLVTISIFAAPFEAFVGTVIILTGIPIYLYGVVWKNKPNWLRKFLDRSLEYLQMLMYVVPQEKASY</sequence>
<dbReference type="Proteomes" id="UP000694865">
    <property type="component" value="Unplaced"/>
</dbReference>
<name>A0ABM0LVY8_SACKO</name>
<reference evidence="8" key="1">
    <citation type="submission" date="2025-08" db="UniProtKB">
        <authorList>
            <consortium name="RefSeq"/>
        </authorList>
    </citation>
    <scope>IDENTIFICATION</scope>
    <source>
        <tissue evidence="8">Testes</tissue>
    </source>
</reference>
<feature type="transmembrane region" description="Helical" evidence="6">
    <location>
        <begin position="187"/>
        <end position="207"/>
    </location>
</feature>
<keyword evidence="7" id="KW-1185">Reference proteome</keyword>
<evidence type="ECO:0000313" key="8">
    <source>
        <dbReference type="RefSeq" id="XP_006811929.1"/>
    </source>
</evidence>
<feature type="transmembrane region" description="Helical" evidence="6">
    <location>
        <begin position="271"/>
        <end position="290"/>
    </location>
</feature>
<accession>A0ABM0LVY8</accession>
<dbReference type="PANTHER" id="PTHR11785:SF528">
    <property type="entry name" value="AMINO ACID TRANSPORTER PROTEIN JHI-21"/>
    <property type="match status" value="1"/>
</dbReference>
<feature type="transmembrane region" description="Helical" evidence="6">
    <location>
        <begin position="358"/>
        <end position="377"/>
    </location>
</feature>
<comment type="subcellular location">
    <subcellularLocation>
        <location evidence="1">Membrane</location>
        <topology evidence="1">Multi-pass membrane protein</topology>
    </subcellularLocation>
</comment>
<feature type="transmembrane region" description="Helical" evidence="6">
    <location>
        <begin position="114"/>
        <end position="136"/>
    </location>
</feature>
<dbReference type="InterPro" id="IPR050598">
    <property type="entry name" value="AminoAcid_Transporter"/>
</dbReference>
<dbReference type="GeneID" id="100370492"/>
<dbReference type="Gene3D" id="1.20.1740.10">
    <property type="entry name" value="Amino acid/polyamine transporter I"/>
    <property type="match status" value="1"/>
</dbReference>
<dbReference type="PANTHER" id="PTHR11785">
    <property type="entry name" value="AMINO ACID TRANSPORTER"/>
    <property type="match status" value="1"/>
</dbReference>
<feature type="transmembrane region" description="Helical" evidence="6">
    <location>
        <begin position="219"/>
        <end position="239"/>
    </location>
</feature>
<feature type="transmembrane region" description="Helical" evidence="6">
    <location>
        <begin position="332"/>
        <end position="352"/>
    </location>
</feature>
<evidence type="ECO:0000256" key="5">
    <source>
        <dbReference type="SAM" id="MobiDB-lite"/>
    </source>
</evidence>
<gene>
    <name evidence="8" type="primary">LOC100370492</name>
</gene>
<dbReference type="InterPro" id="IPR002293">
    <property type="entry name" value="AA/rel_permease1"/>
</dbReference>
<evidence type="ECO:0000256" key="2">
    <source>
        <dbReference type="ARBA" id="ARBA00022692"/>
    </source>
</evidence>
<dbReference type="PIRSF" id="PIRSF006060">
    <property type="entry name" value="AA_transporter"/>
    <property type="match status" value="1"/>
</dbReference>
<organism evidence="7 8">
    <name type="scientific">Saccoglossus kowalevskii</name>
    <name type="common">Acorn worm</name>
    <dbReference type="NCBI Taxonomy" id="10224"/>
    <lineage>
        <taxon>Eukaryota</taxon>
        <taxon>Metazoa</taxon>
        <taxon>Hemichordata</taxon>
        <taxon>Enteropneusta</taxon>
        <taxon>Harrimaniidae</taxon>
        <taxon>Saccoglossus</taxon>
    </lineage>
</organism>
<feature type="region of interest" description="Disordered" evidence="5">
    <location>
        <begin position="1"/>
        <end position="27"/>
    </location>
</feature>
<feature type="compositionally biased region" description="Basic and acidic residues" evidence="5">
    <location>
        <begin position="13"/>
        <end position="25"/>
    </location>
</feature>
<evidence type="ECO:0000256" key="3">
    <source>
        <dbReference type="ARBA" id="ARBA00022989"/>
    </source>
</evidence>
<feature type="transmembrane region" description="Helical" evidence="6">
    <location>
        <begin position="302"/>
        <end position="320"/>
    </location>
</feature>
<protein>
    <submittedName>
        <fullName evidence="8">Cystine/glutamate transporter-like</fullName>
    </submittedName>
</protein>
<evidence type="ECO:0000256" key="6">
    <source>
        <dbReference type="SAM" id="Phobius"/>
    </source>
</evidence>
<evidence type="ECO:0000256" key="1">
    <source>
        <dbReference type="ARBA" id="ARBA00004141"/>
    </source>
</evidence>
<proteinExistence type="predicted"/>
<keyword evidence="4 6" id="KW-0472">Membrane</keyword>
<feature type="transmembrane region" description="Helical" evidence="6">
    <location>
        <begin position="156"/>
        <end position="175"/>
    </location>
</feature>
<feature type="transmembrane region" description="Helical" evidence="6">
    <location>
        <begin position="37"/>
        <end position="57"/>
    </location>
</feature>
<dbReference type="Pfam" id="PF13520">
    <property type="entry name" value="AA_permease_2"/>
    <property type="match status" value="2"/>
</dbReference>
<keyword evidence="3 6" id="KW-1133">Transmembrane helix</keyword>
<evidence type="ECO:0000313" key="7">
    <source>
        <dbReference type="Proteomes" id="UP000694865"/>
    </source>
</evidence>
<feature type="transmembrane region" description="Helical" evidence="6">
    <location>
        <begin position="69"/>
        <end position="93"/>
    </location>
</feature>